<name>A0A2A6C3X8_PRIPA</name>
<dbReference type="AlphaFoldDB" id="A0A2A6C3X8"/>
<dbReference type="InterPro" id="IPR040128">
    <property type="entry name" value="T25E4.2-like"/>
</dbReference>
<accession>A0A2A6C3X8</accession>
<sequence length="347" mass="39918">MVLRLAQSDSQMFPFLFVNQNTGQYEGIFNEVWKMFADHLNEEMLILGAANGFHLAHEDFPDANGSYVGVIGAVQNGIADATIEDFFLDREKIRKFHLTLPFVTMTMTGMFTRVRESEAWPLDAFIVFPYKIVAIMIALGIVVFLIEQLPELFGYPITMGEAPGKAEIITDMQAMADMICDESSNKIVVTYIILYSIFSVNPAHPHNLNCDLEPVDVSDRAYFKNNLPGFYEVNVNVPYPAVFYLNKNRFNRSTIHRFNFIVQAMFDVEKQENLWWRRFTGRKRQTFSDRKPKSDFSYTPLPLEALAVLIYVCISLIVASFVCFIVELSPIYAKIHPRVRGYARFFR</sequence>
<reference evidence="2" key="1">
    <citation type="journal article" date="2008" name="Nat. Genet.">
        <title>The Pristionchus pacificus genome provides a unique perspective on nematode lifestyle and parasitism.</title>
        <authorList>
            <person name="Dieterich C."/>
            <person name="Clifton S.W."/>
            <person name="Schuster L.N."/>
            <person name="Chinwalla A."/>
            <person name="Delehaunty K."/>
            <person name="Dinkelacker I."/>
            <person name="Fulton L."/>
            <person name="Fulton R."/>
            <person name="Godfrey J."/>
            <person name="Minx P."/>
            <person name="Mitreva M."/>
            <person name="Roeseler W."/>
            <person name="Tian H."/>
            <person name="Witte H."/>
            <person name="Yang S.P."/>
            <person name="Wilson R.K."/>
            <person name="Sommer R.J."/>
        </authorList>
    </citation>
    <scope>NUCLEOTIDE SEQUENCE [LARGE SCALE GENOMIC DNA]</scope>
    <source>
        <strain evidence="2">PS312</strain>
    </source>
</reference>
<keyword evidence="2" id="KW-1185">Reference proteome</keyword>
<dbReference type="EnsemblMetazoa" id="PPA40462.1">
    <property type="protein sequence ID" value="PPA40462.1"/>
    <property type="gene ID" value="WBGene00278831"/>
</dbReference>
<accession>A0A8R1YU56</accession>
<gene>
    <name evidence="1" type="primary">WBGene00278831</name>
</gene>
<dbReference type="Gene3D" id="3.40.190.10">
    <property type="entry name" value="Periplasmic binding protein-like II"/>
    <property type="match status" value="1"/>
</dbReference>
<evidence type="ECO:0000313" key="2">
    <source>
        <dbReference type="Proteomes" id="UP000005239"/>
    </source>
</evidence>
<proteinExistence type="predicted"/>
<dbReference type="SUPFAM" id="SSF53850">
    <property type="entry name" value="Periplasmic binding protein-like II"/>
    <property type="match status" value="1"/>
</dbReference>
<protein>
    <submittedName>
        <fullName evidence="1">Uncharacterized protein</fullName>
    </submittedName>
</protein>
<dbReference type="PANTHER" id="PTHR22714">
    <property type="entry name" value="PROTEIN CBG02446-RELATED"/>
    <property type="match status" value="1"/>
</dbReference>
<dbReference type="Proteomes" id="UP000005239">
    <property type="component" value="Unassembled WGS sequence"/>
</dbReference>
<dbReference type="PANTHER" id="PTHR22714:SF7">
    <property type="entry name" value="SOLUTE-BINDING PROTEIN FAMILY 3_N-TERMINAL DOMAIN-CONTAINING PROTEIN"/>
    <property type="match status" value="1"/>
</dbReference>
<organism evidence="1 2">
    <name type="scientific">Pristionchus pacificus</name>
    <name type="common">Parasitic nematode worm</name>
    <dbReference type="NCBI Taxonomy" id="54126"/>
    <lineage>
        <taxon>Eukaryota</taxon>
        <taxon>Metazoa</taxon>
        <taxon>Ecdysozoa</taxon>
        <taxon>Nematoda</taxon>
        <taxon>Chromadorea</taxon>
        <taxon>Rhabditida</taxon>
        <taxon>Rhabditina</taxon>
        <taxon>Diplogasteromorpha</taxon>
        <taxon>Diplogasteroidea</taxon>
        <taxon>Neodiplogasteridae</taxon>
        <taxon>Pristionchus</taxon>
    </lineage>
</organism>
<evidence type="ECO:0000313" key="1">
    <source>
        <dbReference type="EnsemblMetazoa" id="PPA40462.1"/>
    </source>
</evidence>
<reference evidence="1" key="2">
    <citation type="submission" date="2022-06" db="UniProtKB">
        <authorList>
            <consortium name="EnsemblMetazoa"/>
        </authorList>
    </citation>
    <scope>IDENTIFICATION</scope>
    <source>
        <strain evidence="1">PS312</strain>
    </source>
</reference>